<keyword evidence="3" id="KW-1185">Reference proteome</keyword>
<sequence length="140" mass="14945">MPGHAVLQRHAGAACTTGGPLQNRSRSTEGNSPRPRALPSGPHRPYEGSQPAAARRPEPRSHRVLIAPTRGRNRTTRVRVKSSGLSSSPLRGVATVTSTSSSASSSSPHRPYEGSQRLLCHEVQPPRGVLIAPTRGRNPR</sequence>
<protein>
    <submittedName>
        <fullName evidence="2">Uncharacterized protein</fullName>
    </submittedName>
</protein>
<feature type="region of interest" description="Disordered" evidence="1">
    <location>
        <begin position="1"/>
        <end position="115"/>
    </location>
</feature>
<reference evidence="3" key="1">
    <citation type="submission" date="2015-04" db="EMBL/GenBank/DDBJ databases">
        <title>Physiological reanalysis, assessment of diazotrophy, and genome sequences of multiple isolates of Streptomyces thermoautotrophicus.</title>
        <authorList>
            <person name="MacKellar D.C."/>
            <person name="Lieber L."/>
            <person name="Norman J."/>
            <person name="Bolger A."/>
            <person name="Tobin C."/>
            <person name="Murray J.W."/>
            <person name="Chang R."/>
            <person name="Ford T."/>
            <person name="Nguyen P.Q."/>
            <person name="Woodward J."/>
            <person name="Permingeat H."/>
            <person name="Joshi N.S."/>
            <person name="Silver P.A."/>
            <person name="Usadel B."/>
            <person name="Rutherford A.W."/>
            <person name="Friesen M."/>
            <person name="Prell J."/>
        </authorList>
    </citation>
    <scope>NUCLEOTIDE SEQUENCE [LARGE SCALE GENOMIC DNA]</scope>
    <source>
        <strain evidence="3">H1</strain>
    </source>
</reference>
<name>A0A132MZE3_9ACTN</name>
<dbReference type="AlphaFoldDB" id="A0A132MZE3"/>
<dbReference type="PATRIC" id="fig|1469144.10.peg.4616"/>
<evidence type="ECO:0000313" key="2">
    <source>
        <dbReference type="EMBL" id="KWX03249.1"/>
    </source>
</evidence>
<proteinExistence type="predicted"/>
<feature type="compositionally biased region" description="Low complexity" evidence="1">
    <location>
        <begin position="93"/>
        <end position="107"/>
    </location>
</feature>
<feature type="compositionally biased region" description="Polar residues" evidence="1">
    <location>
        <begin position="19"/>
        <end position="31"/>
    </location>
</feature>
<dbReference type="STRING" id="1469144.LI90_4300"/>
<dbReference type="Proteomes" id="UP000070188">
    <property type="component" value="Unassembled WGS sequence"/>
</dbReference>
<gene>
    <name evidence="2" type="ORF">LI90_4300</name>
</gene>
<dbReference type="EMBL" id="LAXD01000001">
    <property type="protein sequence ID" value="KWX03249.1"/>
    <property type="molecule type" value="Genomic_DNA"/>
</dbReference>
<accession>A0A132MZE3</accession>
<feature type="compositionally biased region" description="Basic residues" evidence="1">
    <location>
        <begin position="71"/>
        <end position="80"/>
    </location>
</feature>
<evidence type="ECO:0000256" key="1">
    <source>
        <dbReference type="SAM" id="MobiDB-lite"/>
    </source>
</evidence>
<evidence type="ECO:0000313" key="3">
    <source>
        <dbReference type="Proteomes" id="UP000070188"/>
    </source>
</evidence>
<comment type="caution">
    <text evidence="2">The sequence shown here is derived from an EMBL/GenBank/DDBJ whole genome shotgun (WGS) entry which is preliminary data.</text>
</comment>
<organism evidence="2 3">
    <name type="scientific">Carbonactinospora thermoautotrophica</name>
    <dbReference type="NCBI Taxonomy" id="1469144"/>
    <lineage>
        <taxon>Bacteria</taxon>
        <taxon>Bacillati</taxon>
        <taxon>Actinomycetota</taxon>
        <taxon>Actinomycetes</taxon>
        <taxon>Kitasatosporales</taxon>
        <taxon>Carbonactinosporaceae</taxon>
        <taxon>Carbonactinospora</taxon>
    </lineage>
</organism>